<feature type="compositionally biased region" description="Basic and acidic residues" evidence="1">
    <location>
        <begin position="1033"/>
        <end position="1044"/>
    </location>
</feature>
<reference evidence="2 3" key="1">
    <citation type="journal article" date="2024" name="Commun. Biol.">
        <title>Comparative genomic analysis of thermophilic fungi reveals convergent evolutionary adaptations and gene losses.</title>
        <authorList>
            <person name="Steindorff A.S."/>
            <person name="Aguilar-Pontes M.V."/>
            <person name="Robinson A.J."/>
            <person name="Andreopoulos B."/>
            <person name="LaButti K."/>
            <person name="Kuo A."/>
            <person name="Mondo S."/>
            <person name="Riley R."/>
            <person name="Otillar R."/>
            <person name="Haridas S."/>
            <person name="Lipzen A."/>
            <person name="Grimwood J."/>
            <person name="Schmutz J."/>
            <person name="Clum A."/>
            <person name="Reid I.D."/>
            <person name="Moisan M.C."/>
            <person name="Butler G."/>
            <person name="Nguyen T.T.M."/>
            <person name="Dewar K."/>
            <person name="Conant G."/>
            <person name="Drula E."/>
            <person name="Henrissat B."/>
            <person name="Hansel C."/>
            <person name="Singer S."/>
            <person name="Hutchinson M.I."/>
            <person name="de Vries R.P."/>
            <person name="Natvig D.O."/>
            <person name="Powell A.J."/>
            <person name="Tsang A."/>
            <person name="Grigoriev I.V."/>
        </authorList>
    </citation>
    <scope>NUCLEOTIDE SEQUENCE [LARGE SCALE GENOMIC DNA]</scope>
    <source>
        <strain evidence="2 3">CBS 620.91</strain>
    </source>
</reference>
<feature type="compositionally biased region" description="Basic and acidic residues" evidence="1">
    <location>
        <begin position="494"/>
        <end position="526"/>
    </location>
</feature>
<feature type="region of interest" description="Disordered" evidence="1">
    <location>
        <begin position="867"/>
        <end position="889"/>
    </location>
</feature>
<accession>A0ABR3V7F5</accession>
<feature type="compositionally biased region" description="Basic and acidic residues" evidence="1">
    <location>
        <begin position="621"/>
        <end position="631"/>
    </location>
</feature>
<feature type="region of interest" description="Disordered" evidence="1">
    <location>
        <begin position="1"/>
        <end position="21"/>
    </location>
</feature>
<feature type="region of interest" description="Disordered" evidence="1">
    <location>
        <begin position="375"/>
        <end position="442"/>
    </location>
</feature>
<gene>
    <name evidence="2" type="ORF">VTJ49DRAFT_3646</name>
</gene>
<feature type="compositionally biased region" description="Polar residues" evidence="1">
    <location>
        <begin position="162"/>
        <end position="187"/>
    </location>
</feature>
<feature type="compositionally biased region" description="Low complexity" evidence="1">
    <location>
        <begin position="990"/>
        <end position="1003"/>
    </location>
</feature>
<comment type="caution">
    <text evidence="2">The sequence shown here is derived from an EMBL/GenBank/DDBJ whole genome shotgun (WGS) entry which is preliminary data.</text>
</comment>
<feature type="region of interest" description="Disordered" evidence="1">
    <location>
        <begin position="1033"/>
        <end position="1098"/>
    </location>
</feature>
<feature type="region of interest" description="Disordered" evidence="1">
    <location>
        <begin position="812"/>
        <end position="832"/>
    </location>
</feature>
<feature type="compositionally biased region" description="Low complexity" evidence="1">
    <location>
        <begin position="464"/>
        <end position="476"/>
    </location>
</feature>
<feature type="region of interest" description="Disordered" evidence="1">
    <location>
        <begin position="458"/>
        <end position="554"/>
    </location>
</feature>
<feature type="compositionally biased region" description="Basic residues" evidence="1">
    <location>
        <begin position="375"/>
        <end position="384"/>
    </location>
</feature>
<evidence type="ECO:0000313" key="3">
    <source>
        <dbReference type="Proteomes" id="UP001583172"/>
    </source>
</evidence>
<keyword evidence="3" id="KW-1185">Reference proteome</keyword>
<feature type="region of interest" description="Disordered" evidence="1">
    <location>
        <begin position="580"/>
        <end position="646"/>
    </location>
</feature>
<feature type="compositionally biased region" description="Basic and acidic residues" evidence="1">
    <location>
        <begin position="241"/>
        <end position="251"/>
    </location>
</feature>
<feature type="compositionally biased region" description="Polar residues" evidence="1">
    <location>
        <begin position="534"/>
        <end position="554"/>
    </location>
</feature>
<feature type="compositionally biased region" description="Low complexity" evidence="1">
    <location>
        <begin position="391"/>
        <end position="408"/>
    </location>
</feature>
<feature type="compositionally biased region" description="Polar residues" evidence="1">
    <location>
        <begin position="430"/>
        <end position="439"/>
    </location>
</feature>
<feature type="compositionally biased region" description="Low complexity" evidence="1">
    <location>
        <begin position="483"/>
        <end position="493"/>
    </location>
</feature>
<sequence>MTVGNNFQVPPSDADTAQANVAMSLGPDSLAAHPRIFKKHKVLPHPRRDDGPRYSLGNEAIVVRNGSLSIPAKSGRPRATRPARGPEPPPTPPAHSRNSSTSHPSDLSPPRPSGTRPGSSDSDSRPPVTPLHHQSPPTPNLTPDQTPPGQAKGQAPRRPPITSRNASKMTTDSRAESFQTARESLSASDDGDSDEKSTWRPDPQSGKTSQTTVRQRPRETRSVSQPVGLGLQLEPSPFDGDTTKRPQDVARVDTANGKAPVKASEWDPSRMKNVTIRKRRPSRPKDVRDGEVIDDRPVTPTNATRALRRVPVDESPIVYSARRIVSDRFPTRRTPDTPESSIDVKRSSVVSTRSNASTVVEAAVVLETAAPQRQRTLRHVRKQSALRDSSSEISSAPAPASDTPAADAVQPRQDPPTSRAGEGVRESIASVATNNSISSRKARRSIWKNGGVPVVVVPERRSSVKSNSRSPSLRSTSSRRSRSVSSVPTSQLSKSRENVPRFDRPTRRGRAYSESDGSRPGDERTMDFPPVIPTRSSSLSAPTSRNTSRRGSLTAESLRTHNLLQAQQAHQALMKASQELDKLTQQTRPAEPEREESRLQPGPELSGDEPKASRAVLRPGRGRDSHGEHSTGADGDEDPGRHLSVQNTPLSIASVATTATSHAEVSEATAVNIYPHQSKFVALVDHPAKPSETASSEPSRVFTLTVPAPKSASSAKVPATPPQKFVVDDVYSPLRNPRAPPKPPAINFIPATPSGLTPTIEKKKQAGNYFEMTADKPKRSLSLLRRALTGRSARDPSPSRFLARSFSLSQGRSEKARLKRRSMVDTPADESRLHPHWRPAYVEDEHCCCCSGCTDDECFFDQDGDRASNDEDRTYRYPPIDNRPAPPRRRLSERIKRTFTILPTRDDGIEDFPATSDDGPDRRTIRRTPSGNLRVMKRRQSMESLTRPADGQPYAAPPGTQLDRGRTPVWRSLSLKARSSLRRTKSVPTRAPVGSSTAAAAAAGRDERSGDAAAATVGFRAALGDKINLPRRLSERRRERRTQELRGMISGPREVRDGVGDVIRRNSRQRPLQQQQQQQVVVDPRLGGGTGTPDVDALYVWEQQRERQRLRNRREQA</sequence>
<feature type="compositionally biased region" description="Basic and acidic residues" evidence="1">
    <location>
        <begin position="283"/>
        <end position="297"/>
    </location>
</feature>
<dbReference type="Proteomes" id="UP001583172">
    <property type="component" value="Unassembled WGS sequence"/>
</dbReference>
<protein>
    <submittedName>
        <fullName evidence="2">Uncharacterized protein</fullName>
    </submittedName>
</protein>
<feature type="region of interest" description="Disordered" evidence="1">
    <location>
        <begin position="328"/>
        <end position="347"/>
    </location>
</feature>
<proteinExistence type="predicted"/>
<feature type="region of interest" description="Disordered" evidence="1">
    <location>
        <begin position="38"/>
        <end position="300"/>
    </location>
</feature>
<feature type="compositionally biased region" description="Basic and acidic residues" evidence="1">
    <location>
        <begin position="328"/>
        <end position="346"/>
    </location>
</feature>
<feature type="compositionally biased region" description="Basic and acidic residues" evidence="1">
    <location>
        <begin position="1053"/>
        <end position="1064"/>
    </location>
</feature>
<organism evidence="2 3">
    <name type="scientific">Humicola insolens</name>
    <name type="common">Soft-rot fungus</name>
    <dbReference type="NCBI Taxonomy" id="85995"/>
    <lineage>
        <taxon>Eukaryota</taxon>
        <taxon>Fungi</taxon>
        <taxon>Dikarya</taxon>
        <taxon>Ascomycota</taxon>
        <taxon>Pezizomycotina</taxon>
        <taxon>Sordariomycetes</taxon>
        <taxon>Sordariomycetidae</taxon>
        <taxon>Sordariales</taxon>
        <taxon>Chaetomiaceae</taxon>
        <taxon>Mycothermus</taxon>
    </lineage>
</organism>
<evidence type="ECO:0000256" key="1">
    <source>
        <dbReference type="SAM" id="MobiDB-lite"/>
    </source>
</evidence>
<feature type="compositionally biased region" description="Polar residues" evidence="1">
    <location>
        <begin position="205"/>
        <end position="214"/>
    </location>
</feature>
<name>A0ABR3V7F5_HUMIN</name>
<dbReference type="EMBL" id="JAZGSY010000282">
    <property type="protein sequence ID" value="KAL1837565.1"/>
    <property type="molecule type" value="Genomic_DNA"/>
</dbReference>
<feature type="region of interest" description="Disordered" evidence="1">
    <location>
        <begin position="906"/>
        <end position="1008"/>
    </location>
</feature>
<feature type="compositionally biased region" description="Polar residues" evidence="1">
    <location>
        <begin position="96"/>
        <end position="105"/>
    </location>
</feature>
<feature type="compositionally biased region" description="Low complexity" evidence="1">
    <location>
        <begin position="1073"/>
        <end position="1082"/>
    </location>
</feature>
<evidence type="ECO:0000313" key="2">
    <source>
        <dbReference type="EMBL" id="KAL1837565.1"/>
    </source>
</evidence>
<feature type="region of interest" description="Disordered" evidence="1">
    <location>
        <begin position="737"/>
        <end position="758"/>
    </location>
</feature>